<comment type="caution">
    <text evidence="1">The sequence shown here is derived from an EMBL/GenBank/DDBJ whole genome shotgun (WGS) entry which is preliminary data.</text>
</comment>
<organism evidence="1 2">
    <name type="scientific">Clostridium saccharobutylicum</name>
    <dbReference type="NCBI Taxonomy" id="169679"/>
    <lineage>
        <taxon>Bacteria</taxon>
        <taxon>Bacillati</taxon>
        <taxon>Bacillota</taxon>
        <taxon>Clostridia</taxon>
        <taxon>Eubacteriales</taxon>
        <taxon>Clostridiaceae</taxon>
        <taxon>Clostridium</taxon>
    </lineage>
</organism>
<accession>A0A1S8MNH3</accession>
<evidence type="ECO:0008006" key="3">
    <source>
        <dbReference type="Google" id="ProtNLM"/>
    </source>
</evidence>
<reference evidence="1 2" key="1">
    <citation type="submission" date="2016-05" db="EMBL/GenBank/DDBJ databases">
        <title>Microbial solvent formation.</title>
        <authorList>
            <person name="Poehlein A."/>
            <person name="Montoya Solano J.D."/>
            <person name="Flitsch S."/>
            <person name="Krabben P."/>
            <person name="Duerre P."/>
            <person name="Daniel R."/>
        </authorList>
    </citation>
    <scope>NUCLEOTIDE SEQUENCE [LARGE SCALE GENOMIC DNA]</scope>
    <source>
        <strain evidence="1 2">L1-8</strain>
    </source>
</reference>
<name>A0A1S8MNH3_CLOSA</name>
<dbReference type="RefSeq" id="WP_077867494.1">
    <property type="nucleotide sequence ID" value="NZ_LZYZ01000012.1"/>
</dbReference>
<protein>
    <recommendedName>
        <fullName evidence="3">DUF4268 domain-containing protein</fullName>
    </recommendedName>
</protein>
<proteinExistence type="predicted"/>
<dbReference type="Proteomes" id="UP000191154">
    <property type="component" value="Unassembled WGS sequence"/>
</dbReference>
<dbReference type="AlphaFoldDB" id="A0A1S8MNH3"/>
<gene>
    <name evidence="1" type="ORF">CLOSAC_45460</name>
</gene>
<evidence type="ECO:0000313" key="2">
    <source>
        <dbReference type="Proteomes" id="UP000191154"/>
    </source>
</evidence>
<evidence type="ECO:0000313" key="1">
    <source>
        <dbReference type="EMBL" id="OOM05677.1"/>
    </source>
</evidence>
<dbReference type="EMBL" id="LZYZ01000012">
    <property type="protein sequence ID" value="OOM05677.1"/>
    <property type="molecule type" value="Genomic_DNA"/>
</dbReference>
<sequence length="325" mass="38252">MSVNGSNKEFLFATFLKLHQEILEEELGVKIDYLHLEKTFKSRRVDMNGSINGNKERLLIELQTDNSYPVHFQQVQELIAIANENERTTIVYGSFGAKDNMITELMQTVVFYSERNIRLVLLTINQDIIPVLQEINVINKTLQIKELERLKDIDKIFIDKKSIEISNNVSTNLIKEEQEIMSYEEELLLSILKRLRFDSRDLSVNIHRYKNLSKKNFGIGGGIQDVTFKVLINRNKIVGIELTFDNIGKELYYNLLKNRQTIDDEFNYILKWDKKFQKIGSYYPLSWFYTERETMVNRVSRDVKAFLIGFDRHLKKAIEEMKNSD</sequence>